<keyword evidence="1" id="KW-0472">Membrane</keyword>
<evidence type="ECO:0000259" key="2">
    <source>
        <dbReference type="Pfam" id="PF09851"/>
    </source>
</evidence>
<dbReference type="Pfam" id="PF09851">
    <property type="entry name" value="SHOCT"/>
    <property type="match status" value="1"/>
</dbReference>
<feature type="domain" description="SHOCT" evidence="2">
    <location>
        <begin position="99"/>
        <end position="125"/>
    </location>
</feature>
<feature type="transmembrane region" description="Helical" evidence="1">
    <location>
        <begin position="42"/>
        <end position="62"/>
    </location>
</feature>
<dbReference type="AlphaFoldDB" id="A0A510UW44"/>
<dbReference type="RefSeq" id="WP_146807298.1">
    <property type="nucleotide sequence ID" value="NZ_BJUA01000014.1"/>
</dbReference>
<comment type="caution">
    <text evidence="3">The sequence shown here is derived from an EMBL/GenBank/DDBJ whole genome shotgun (WGS) entry which is preliminary data.</text>
</comment>
<dbReference type="OrthoDB" id="7596142at2"/>
<dbReference type="EMBL" id="BJUA01000014">
    <property type="protein sequence ID" value="GEK18907.1"/>
    <property type="molecule type" value="Genomic_DNA"/>
</dbReference>
<organism evidence="3 4">
    <name type="scientific">Cellulomonas persica</name>
    <dbReference type="NCBI Taxonomy" id="76861"/>
    <lineage>
        <taxon>Bacteria</taxon>
        <taxon>Bacillati</taxon>
        <taxon>Actinomycetota</taxon>
        <taxon>Actinomycetes</taxon>
        <taxon>Micrococcales</taxon>
        <taxon>Cellulomonadaceae</taxon>
        <taxon>Cellulomonas</taxon>
    </lineage>
</organism>
<gene>
    <name evidence="3" type="ORF">CPE01_26400</name>
</gene>
<reference evidence="3 4" key="1">
    <citation type="submission" date="2019-07" db="EMBL/GenBank/DDBJ databases">
        <title>Whole genome shotgun sequence of Cellulomonas persica NBRC 101101.</title>
        <authorList>
            <person name="Hosoyama A."/>
            <person name="Uohara A."/>
            <person name="Ohji S."/>
            <person name="Ichikawa N."/>
        </authorList>
    </citation>
    <scope>NUCLEOTIDE SEQUENCE [LARGE SCALE GENOMIC DNA]</scope>
    <source>
        <strain evidence="3 4">NBRC 101101</strain>
    </source>
</reference>
<evidence type="ECO:0000313" key="3">
    <source>
        <dbReference type="EMBL" id="GEK18907.1"/>
    </source>
</evidence>
<dbReference type="InterPro" id="IPR018649">
    <property type="entry name" value="SHOCT"/>
</dbReference>
<accession>A0A510UW44</accession>
<sequence length="126" mass="14262">MDFWDWFWLMVWWFCFFAYLILLFQIIADLFRDPDLGGWAKAFWVVGLIVLPFLVALIYIVARGRGMAQRQLKDAVETKQATDEYIRATAGTSRSAASEIADAKALLDAGAITPDEFAHLKARALA</sequence>
<protein>
    <submittedName>
        <fullName evidence="3">Membrane protein</fullName>
    </submittedName>
</protein>
<feature type="transmembrane region" description="Helical" evidence="1">
    <location>
        <begin position="7"/>
        <end position="27"/>
    </location>
</feature>
<evidence type="ECO:0000256" key="1">
    <source>
        <dbReference type="SAM" id="Phobius"/>
    </source>
</evidence>
<name>A0A510UW44_9CELL</name>
<keyword evidence="1" id="KW-1133">Transmembrane helix</keyword>
<evidence type="ECO:0000313" key="4">
    <source>
        <dbReference type="Proteomes" id="UP000321386"/>
    </source>
</evidence>
<dbReference type="Proteomes" id="UP000321386">
    <property type="component" value="Unassembled WGS sequence"/>
</dbReference>
<keyword evidence="1" id="KW-0812">Transmembrane</keyword>
<proteinExistence type="predicted"/>
<keyword evidence="4" id="KW-1185">Reference proteome</keyword>